<evidence type="ECO:0000313" key="3">
    <source>
        <dbReference type="Proteomes" id="UP001328107"/>
    </source>
</evidence>
<organism evidence="2 3">
    <name type="scientific">Pristionchus mayeri</name>
    <dbReference type="NCBI Taxonomy" id="1317129"/>
    <lineage>
        <taxon>Eukaryota</taxon>
        <taxon>Metazoa</taxon>
        <taxon>Ecdysozoa</taxon>
        <taxon>Nematoda</taxon>
        <taxon>Chromadorea</taxon>
        <taxon>Rhabditida</taxon>
        <taxon>Rhabditina</taxon>
        <taxon>Diplogasteromorpha</taxon>
        <taxon>Diplogasteroidea</taxon>
        <taxon>Neodiplogasteridae</taxon>
        <taxon>Pristionchus</taxon>
    </lineage>
</organism>
<accession>A0AAN5CWY3</accession>
<sequence>ISGTVLFVLNACVCIVIIVDKDPRGKAYRKYLVALQDSSTASDLIINAYSPVVLLNCRMIYSDSFLAHYLSVSTVPAGARFRYRGWRYFVVLVFVQILALAGYFLLCRVAL</sequence>
<keyword evidence="1" id="KW-0812">Transmembrane</keyword>
<feature type="non-terminal residue" evidence="2">
    <location>
        <position position="1"/>
    </location>
</feature>
<keyword evidence="1" id="KW-1133">Transmembrane helix</keyword>
<feature type="non-terminal residue" evidence="2">
    <location>
        <position position="111"/>
    </location>
</feature>
<feature type="transmembrane region" description="Helical" evidence="1">
    <location>
        <begin position="88"/>
        <end position="106"/>
    </location>
</feature>
<reference evidence="3" key="1">
    <citation type="submission" date="2022-10" db="EMBL/GenBank/DDBJ databases">
        <title>Genome assembly of Pristionchus species.</title>
        <authorList>
            <person name="Yoshida K."/>
            <person name="Sommer R.J."/>
        </authorList>
    </citation>
    <scope>NUCLEOTIDE SEQUENCE [LARGE SCALE GENOMIC DNA]</scope>
    <source>
        <strain evidence="3">RS5460</strain>
    </source>
</reference>
<gene>
    <name evidence="2" type="ORF">PMAYCL1PPCAC_22190</name>
</gene>
<name>A0AAN5CWY3_9BILA</name>
<keyword evidence="3" id="KW-1185">Reference proteome</keyword>
<dbReference type="AlphaFoldDB" id="A0AAN5CWY3"/>
<dbReference type="EMBL" id="BTRK01000005">
    <property type="protein sequence ID" value="GMR51995.1"/>
    <property type="molecule type" value="Genomic_DNA"/>
</dbReference>
<evidence type="ECO:0000256" key="1">
    <source>
        <dbReference type="SAM" id="Phobius"/>
    </source>
</evidence>
<proteinExistence type="predicted"/>
<comment type="caution">
    <text evidence="2">The sequence shown here is derived from an EMBL/GenBank/DDBJ whole genome shotgun (WGS) entry which is preliminary data.</text>
</comment>
<keyword evidence="1" id="KW-0472">Membrane</keyword>
<evidence type="ECO:0000313" key="2">
    <source>
        <dbReference type="EMBL" id="GMR51995.1"/>
    </source>
</evidence>
<dbReference type="Proteomes" id="UP001328107">
    <property type="component" value="Unassembled WGS sequence"/>
</dbReference>
<protein>
    <recommendedName>
        <fullName evidence="4">G protein-coupled receptor</fullName>
    </recommendedName>
</protein>
<evidence type="ECO:0008006" key="4">
    <source>
        <dbReference type="Google" id="ProtNLM"/>
    </source>
</evidence>